<organism evidence="1 2">
    <name type="scientific">Eumeta variegata</name>
    <name type="common">Bagworm moth</name>
    <name type="synonym">Eumeta japonica</name>
    <dbReference type="NCBI Taxonomy" id="151549"/>
    <lineage>
        <taxon>Eukaryota</taxon>
        <taxon>Metazoa</taxon>
        <taxon>Ecdysozoa</taxon>
        <taxon>Arthropoda</taxon>
        <taxon>Hexapoda</taxon>
        <taxon>Insecta</taxon>
        <taxon>Pterygota</taxon>
        <taxon>Neoptera</taxon>
        <taxon>Endopterygota</taxon>
        <taxon>Lepidoptera</taxon>
        <taxon>Glossata</taxon>
        <taxon>Ditrysia</taxon>
        <taxon>Tineoidea</taxon>
        <taxon>Psychidae</taxon>
        <taxon>Oiketicinae</taxon>
        <taxon>Eumeta</taxon>
    </lineage>
</organism>
<reference evidence="1 2" key="1">
    <citation type="journal article" date="2019" name="Commun. Biol.">
        <title>The bagworm genome reveals a unique fibroin gene that provides high tensile strength.</title>
        <authorList>
            <person name="Kono N."/>
            <person name="Nakamura H."/>
            <person name="Ohtoshi R."/>
            <person name="Tomita M."/>
            <person name="Numata K."/>
            <person name="Arakawa K."/>
        </authorList>
    </citation>
    <scope>NUCLEOTIDE SEQUENCE [LARGE SCALE GENOMIC DNA]</scope>
</reference>
<dbReference type="AlphaFoldDB" id="A0A4C1TRX1"/>
<accession>A0A4C1TRX1</accession>
<proteinExistence type="predicted"/>
<protein>
    <submittedName>
        <fullName evidence="1">Uncharacterized protein</fullName>
    </submittedName>
</protein>
<name>A0A4C1TRX1_EUMVA</name>
<gene>
    <name evidence="1" type="ORF">EVAR_19425_1</name>
</gene>
<dbReference type="Proteomes" id="UP000299102">
    <property type="component" value="Unassembled WGS sequence"/>
</dbReference>
<dbReference type="EMBL" id="BGZK01000080">
    <property type="protein sequence ID" value="GBP16636.1"/>
    <property type="molecule type" value="Genomic_DNA"/>
</dbReference>
<evidence type="ECO:0000313" key="1">
    <source>
        <dbReference type="EMBL" id="GBP16636.1"/>
    </source>
</evidence>
<keyword evidence="2" id="KW-1185">Reference proteome</keyword>
<sequence length="106" mass="12273">MKRFEIAFGLRAPLSRCVTTRLHYLGRQRPLANASSLTRLVDIACVDVKHRMARARRPNVTTQGSSVFYKCSRRVLSSGVFRSADSSARPPRFRERFKDPNVFFYY</sequence>
<evidence type="ECO:0000313" key="2">
    <source>
        <dbReference type="Proteomes" id="UP000299102"/>
    </source>
</evidence>
<comment type="caution">
    <text evidence="1">The sequence shown here is derived from an EMBL/GenBank/DDBJ whole genome shotgun (WGS) entry which is preliminary data.</text>
</comment>